<name>A0A0F8YLT7_9ZZZZ</name>
<organism evidence="1">
    <name type="scientific">marine sediment metagenome</name>
    <dbReference type="NCBI Taxonomy" id="412755"/>
    <lineage>
        <taxon>unclassified sequences</taxon>
        <taxon>metagenomes</taxon>
        <taxon>ecological metagenomes</taxon>
    </lineage>
</organism>
<comment type="caution">
    <text evidence="1">The sequence shown here is derived from an EMBL/GenBank/DDBJ whole genome shotgun (WGS) entry which is preliminary data.</text>
</comment>
<gene>
    <name evidence="1" type="ORF">LCGC14_3138960</name>
</gene>
<dbReference type="AlphaFoldDB" id="A0A0F8YLT7"/>
<accession>A0A0F8YLT7</accession>
<reference evidence="1" key="1">
    <citation type="journal article" date="2015" name="Nature">
        <title>Complex archaea that bridge the gap between prokaryotes and eukaryotes.</title>
        <authorList>
            <person name="Spang A."/>
            <person name="Saw J.H."/>
            <person name="Jorgensen S.L."/>
            <person name="Zaremba-Niedzwiedzka K."/>
            <person name="Martijn J."/>
            <person name="Lind A.E."/>
            <person name="van Eijk R."/>
            <person name="Schleper C."/>
            <person name="Guy L."/>
            <person name="Ettema T.J."/>
        </authorList>
    </citation>
    <scope>NUCLEOTIDE SEQUENCE</scope>
</reference>
<dbReference type="EMBL" id="LAZR01068752">
    <property type="protein sequence ID" value="KKK49051.1"/>
    <property type="molecule type" value="Genomic_DNA"/>
</dbReference>
<sequence>MKTAGVLPADPEHGFKMVTVKGFCVDCGDKTRWRYHGKPYCAGCFPDLKYRNRRPRRIECHK</sequence>
<proteinExistence type="predicted"/>
<protein>
    <submittedName>
        <fullName evidence="1">Uncharacterized protein</fullName>
    </submittedName>
</protein>
<evidence type="ECO:0000313" key="1">
    <source>
        <dbReference type="EMBL" id="KKK49051.1"/>
    </source>
</evidence>